<reference evidence="2 3" key="1">
    <citation type="journal article" date="2016" name="Mol. Biol. Evol.">
        <title>Genome-Wide Survey of Gut Fungi (Harpellales) Reveals the First Horizontally Transferred Ubiquitin Gene from a Mosquito Host.</title>
        <authorList>
            <person name="Wang Y."/>
            <person name="White M.M."/>
            <person name="Kvist S."/>
            <person name="Moncalvo J.M."/>
        </authorList>
    </citation>
    <scope>NUCLEOTIDE SEQUENCE [LARGE SCALE GENOMIC DNA]</scope>
    <source>
        <strain evidence="2 3">ALG-7-W6</strain>
    </source>
</reference>
<feature type="region of interest" description="Disordered" evidence="1">
    <location>
        <begin position="9"/>
        <end position="31"/>
    </location>
</feature>
<evidence type="ECO:0000313" key="2">
    <source>
        <dbReference type="EMBL" id="OLY78782.1"/>
    </source>
</evidence>
<protein>
    <submittedName>
        <fullName evidence="2">Uncharacterized protein</fullName>
    </submittedName>
</protein>
<name>A0A1R0GPF5_9FUNG</name>
<accession>A0A1R0GPF5</accession>
<dbReference type="AlphaFoldDB" id="A0A1R0GPF5"/>
<evidence type="ECO:0000256" key="1">
    <source>
        <dbReference type="SAM" id="MobiDB-lite"/>
    </source>
</evidence>
<sequence>MICNPVALGDLQMHRKRPSDSPLLNPPLKKQSRSVCELGSRIRHLSLDPQYSHHFASFPDSPDSPSLWSSTNNTHFLPESHFPTTSDFGSNSDPSDSPPHSSDFCPSDRVPKSRDSSGSAAPTPCDIIPPNPESIFFHHSLLNKPDSNLLYSDVPAPTPNSRSLVLYRKPIFEPPLLPPQNQVPAIPTDVFHQRPFDCTNNSDQEEDFSMDLDP</sequence>
<feature type="region of interest" description="Disordered" evidence="1">
    <location>
        <begin position="79"/>
        <end position="126"/>
    </location>
</feature>
<organism evidence="2 3">
    <name type="scientific">Smittium mucronatum</name>
    <dbReference type="NCBI Taxonomy" id="133383"/>
    <lineage>
        <taxon>Eukaryota</taxon>
        <taxon>Fungi</taxon>
        <taxon>Fungi incertae sedis</taxon>
        <taxon>Zoopagomycota</taxon>
        <taxon>Kickxellomycotina</taxon>
        <taxon>Harpellomycetes</taxon>
        <taxon>Harpellales</taxon>
        <taxon>Legeriomycetaceae</taxon>
        <taxon>Smittium</taxon>
    </lineage>
</organism>
<keyword evidence="3" id="KW-1185">Reference proteome</keyword>
<dbReference type="Proteomes" id="UP000187455">
    <property type="component" value="Unassembled WGS sequence"/>
</dbReference>
<evidence type="ECO:0000313" key="3">
    <source>
        <dbReference type="Proteomes" id="UP000187455"/>
    </source>
</evidence>
<feature type="compositionally biased region" description="Low complexity" evidence="1">
    <location>
        <begin position="86"/>
        <end position="108"/>
    </location>
</feature>
<comment type="caution">
    <text evidence="2">The sequence shown here is derived from an EMBL/GenBank/DDBJ whole genome shotgun (WGS) entry which is preliminary data.</text>
</comment>
<dbReference type="EMBL" id="LSSL01005530">
    <property type="protein sequence ID" value="OLY78782.1"/>
    <property type="molecule type" value="Genomic_DNA"/>
</dbReference>
<gene>
    <name evidence="2" type="ORF">AYI68_g7159</name>
</gene>
<proteinExistence type="predicted"/>